<dbReference type="PANTHER" id="PTHR20963">
    <property type="entry name" value="MULTIPLE INOSITOL POLYPHOSPHATE PHOSPHATASE-RELATED"/>
    <property type="match status" value="1"/>
</dbReference>
<evidence type="ECO:0000256" key="3">
    <source>
        <dbReference type="ARBA" id="ARBA00012976"/>
    </source>
</evidence>
<evidence type="ECO:0000256" key="10">
    <source>
        <dbReference type="ARBA" id="ARBA00043668"/>
    </source>
</evidence>
<evidence type="ECO:0000256" key="1">
    <source>
        <dbReference type="ARBA" id="ARBA00004370"/>
    </source>
</evidence>
<dbReference type="KEGG" id="arac:E0W69_013465"/>
<organism evidence="14 15">
    <name type="scientific">Rhizosphaericola mali</name>
    <dbReference type="NCBI Taxonomy" id="2545455"/>
    <lineage>
        <taxon>Bacteria</taxon>
        <taxon>Pseudomonadati</taxon>
        <taxon>Bacteroidota</taxon>
        <taxon>Chitinophagia</taxon>
        <taxon>Chitinophagales</taxon>
        <taxon>Chitinophagaceae</taxon>
        <taxon>Rhizosphaericola</taxon>
    </lineage>
</organism>
<proteinExistence type="inferred from homology"/>
<comment type="subcellular location">
    <subcellularLocation>
        <location evidence="1">Membrane</location>
    </subcellularLocation>
</comment>
<keyword evidence="15" id="KW-1185">Reference proteome</keyword>
<dbReference type="PANTHER" id="PTHR20963:SF8">
    <property type="entry name" value="MULTIPLE INOSITOL POLYPHOSPHATE PHOSPHATASE 1"/>
    <property type="match status" value="1"/>
</dbReference>
<comment type="catalytic activity">
    <reaction evidence="11">
        <text>1D-myo-inositol 1,2,4,5,6-pentakisphosphate + H2O = 1D-myo-inositol 1,2,5,6-tetrakisphosphate + phosphate</text>
        <dbReference type="Rhea" id="RHEA:77115"/>
        <dbReference type="ChEBI" id="CHEBI:15377"/>
        <dbReference type="ChEBI" id="CHEBI:43474"/>
        <dbReference type="ChEBI" id="CHEBI:57798"/>
        <dbReference type="ChEBI" id="CHEBI:195535"/>
        <dbReference type="EC" id="3.1.3.62"/>
    </reaction>
    <physiologicalReaction direction="left-to-right" evidence="11">
        <dbReference type="Rhea" id="RHEA:77116"/>
    </physiologicalReaction>
</comment>
<dbReference type="GO" id="GO:0016020">
    <property type="term" value="C:membrane"/>
    <property type="evidence" value="ECO:0007669"/>
    <property type="project" value="UniProtKB-SubCell"/>
</dbReference>
<dbReference type="InterPro" id="IPR000560">
    <property type="entry name" value="His_Pase_clade-2"/>
</dbReference>
<gene>
    <name evidence="14" type="ORF">E0W69_013465</name>
</gene>
<keyword evidence="7" id="KW-0378">Hydrolase</keyword>
<dbReference type="Gene3D" id="3.40.50.1240">
    <property type="entry name" value="Phosphoglycerate mutase-like"/>
    <property type="match status" value="1"/>
</dbReference>
<dbReference type="EMBL" id="CP044016">
    <property type="protein sequence ID" value="QES89629.1"/>
    <property type="molecule type" value="Genomic_DNA"/>
</dbReference>
<dbReference type="Pfam" id="PF00328">
    <property type="entry name" value="His_Phos_2"/>
    <property type="match status" value="1"/>
</dbReference>
<dbReference type="OrthoDB" id="9770871at2"/>
<reference evidence="14 15" key="1">
    <citation type="submission" date="2019-09" db="EMBL/GenBank/DDBJ databases">
        <title>Complete genome sequence of Arachidicoccus sp. B3-10 isolated from apple orchard soil.</title>
        <authorList>
            <person name="Kim H.S."/>
            <person name="Han K.-I."/>
            <person name="Suh M.K."/>
            <person name="Lee K.C."/>
            <person name="Eom M.K."/>
            <person name="Kim J.-S."/>
            <person name="Kang S.W."/>
            <person name="Sin Y."/>
            <person name="Lee J.-S."/>
        </authorList>
    </citation>
    <scope>NUCLEOTIDE SEQUENCE [LARGE SCALE GENOMIC DNA]</scope>
    <source>
        <strain evidence="14 15">B3-10</strain>
    </source>
</reference>
<comment type="catalytic activity">
    <reaction evidence="13">
        <text>(2R)-2,3-bisphosphoglycerate + H2O = (2R)-2-phosphoglycerate + phosphate</text>
        <dbReference type="Rhea" id="RHEA:27381"/>
        <dbReference type="ChEBI" id="CHEBI:15377"/>
        <dbReference type="ChEBI" id="CHEBI:43474"/>
        <dbReference type="ChEBI" id="CHEBI:58248"/>
        <dbReference type="ChEBI" id="CHEBI:58289"/>
        <dbReference type="EC" id="3.1.3.80"/>
    </reaction>
    <physiologicalReaction direction="left-to-right" evidence="13">
        <dbReference type="Rhea" id="RHEA:27382"/>
    </physiologicalReaction>
</comment>
<evidence type="ECO:0000256" key="4">
    <source>
        <dbReference type="ARBA" id="ARBA00013040"/>
    </source>
</evidence>
<dbReference type="SUPFAM" id="SSF53254">
    <property type="entry name" value="Phosphoglycerate mutase-like"/>
    <property type="match status" value="1"/>
</dbReference>
<accession>A0A5P2G5Z1</accession>
<evidence type="ECO:0000256" key="2">
    <source>
        <dbReference type="ARBA" id="ARBA00008422"/>
    </source>
</evidence>
<dbReference type="AlphaFoldDB" id="A0A5P2G5Z1"/>
<evidence type="ECO:0000313" key="14">
    <source>
        <dbReference type="EMBL" id="QES89629.1"/>
    </source>
</evidence>
<evidence type="ECO:0000313" key="15">
    <source>
        <dbReference type="Proteomes" id="UP000292424"/>
    </source>
</evidence>
<evidence type="ECO:0000256" key="9">
    <source>
        <dbReference type="ARBA" id="ARBA00031642"/>
    </source>
</evidence>
<name>A0A5P2G5Z1_9BACT</name>
<dbReference type="EC" id="3.1.3.62" evidence="4"/>
<keyword evidence="6" id="KW-0732">Signal</keyword>
<evidence type="ECO:0000256" key="7">
    <source>
        <dbReference type="ARBA" id="ARBA00022801"/>
    </source>
</evidence>
<sequence>MKLNSFLFVLFFGFGTTLFAQKNQLWFGTKAAYHSDGKYINDIPRGYEPFFINHVGRHGSRYMTKAGADSVLFKIFNLAKLQNGLTNQGKKWQKLNNWLLGQQNGKYAEITALGYEQHHDIAGRMQSHYPNVFSKNGHYDIWITNKLRTKQSANGFVSGLNFKNNLKWNQQPENAETMLRFYDYSPIYDSFVDSSLQKAKEDSVASFVNINEVYNSVAQKIFSAQILKYWKKQGTSIVIKNKLTKITPKLIATSLYEVYGVGLSTSIEFSKSNVWPLNWNSPFSEGELQALGKLDGVEDFMVKGPGMDLNGIQAEIAAPLLVNFINTSDSILSGKKNINGIFRFTHAEAIAPMATLMELSQSNHATTHISEYFDYWQPYTVIPMTANIQWIFVKNKTDNILVKVLLNETPQKLPFKSENGFYYSWSLVRKYYVEKLSKMGAHLDGDMKIFLQNIGK</sequence>
<dbReference type="RefSeq" id="WP_131330571.1">
    <property type="nucleotide sequence ID" value="NZ_CP044016.1"/>
</dbReference>
<dbReference type="GO" id="GO:0034417">
    <property type="term" value="F:bisphosphoglycerate 3-phosphatase activity"/>
    <property type="evidence" value="ECO:0007669"/>
    <property type="project" value="UniProtKB-EC"/>
</dbReference>
<evidence type="ECO:0000256" key="8">
    <source>
        <dbReference type="ARBA" id="ARBA00023136"/>
    </source>
</evidence>
<evidence type="ECO:0000256" key="6">
    <source>
        <dbReference type="ARBA" id="ARBA00022729"/>
    </source>
</evidence>
<evidence type="ECO:0000256" key="11">
    <source>
        <dbReference type="ARBA" id="ARBA00043671"/>
    </source>
</evidence>
<evidence type="ECO:0000256" key="5">
    <source>
        <dbReference type="ARBA" id="ARBA00018097"/>
    </source>
</evidence>
<dbReference type="EC" id="3.1.3.80" evidence="3"/>
<evidence type="ECO:0000256" key="13">
    <source>
        <dbReference type="ARBA" id="ARBA00043832"/>
    </source>
</evidence>
<comment type="catalytic activity">
    <reaction evidence="10">
        <text>1D-myo-inositol 1,2,5,6-tetrakisphosphate + H2O = 1D-myo-inositol 1,2,6-trisphosphate + phosphate</text>
        <dbReference type="Rhea" id="RHEA:77119"/>
        <dbReference type="ChEBI" id="CHEBI:15377"/>
        <dbReference type="ChEBI" id="CHEBI:43474"/>
        <dbReference type="ChEBI" id="CHEBI:195535"/>
        <dbReference type="ChEBI" id="CHEBI:195537"/>
        <dbReference type="EC" id="3.1.3.62"/>
    </reaction>
    <physiologicalReaction direction="left-to-right" evidence="10">
        <dbReference type="Rhea" id="RHEA:77120"/>
    </physiologicalReaction>
</comment>
<keyword evidence="8" id="KW-0472">Membrane</keyword>
<comment type="catalytic activity">
    <reaction evidence="12">
        <text>1D-myo-inositol hexakisphosphate + H2O = 1D-myo-inositol 1,2,4,5,6-pentakisphosphate + phosphate</text>
        <dbReference type="Rhea" id="RHEA:16989"/>
        <dbReference type="ChEBI" id="CHEBI:15377"/>
        <dbReference type="ChEBI" id="CHEBI:43474"/>
        <dbReference type="ChEBI" id="CHEBI:57798"/>
        <dbReference type="ChEBI" id="CHEBI:58130"/>
        <dbReference type="EC" id="3.1.3.62"/>
    </reaction>
    <physiologicalReaction direction="left-to-right" evidence="12">
        <dbReference type="Rhea" id="RHEA:16990"/>
    </physiologicalReaction>
</comment>
<evidence type="ECO:0000256" key="12">
    <source>
        <dbReference type="ARBA" id="ARBA00043691"/>
    </source>
</evidence>
<dbReference type="Proteomes" id="UP000292424">
    <property type="component" value="Chromosome"/>
</dbReference>
<dbReference type="InterPro" id="IPR029033">
    <property type="entry name" value="His_PPase_superfam"/>
</dbReference>
<comment type="similarity">
    <text evidence="2">Belongs to the histidine acid phosphatase family. MINPP1 subfamily.</text>
</comment>
<protein>
    <recommendedName>
        <fullName evidence="5">Multiple inositol polyphosphate phosphatase 1</fullName>
        <ecNumber evidence="4">3.1.3.62</ecNumber>
        <ecNumber evidence="3">3.1.3.80</ecNumber>
    </recommendedName>
    <alternativeName>
        <fullName evidence="9">2,3-bisphosphoglycerate 3-phosphatase</fullName>
    </alternativeName>
</protein>